<accession>A0A1M6M4E8</accession>
<evidence type="ECO:0000256" key="6">
    <source>
        <dbReference type="ARBA" id="ARBA00023316"/>
    </source>
</evidence>
<dbReference type="GO" id="GO:0008360">
    <property type="term" value="P:regulation of cell shape"/>
    <property type="evidence" value="ECO:0007669"/>
    <property type="project" value="UniProtKB-KW"/>
</dbReference>
<dbReference type="InterPro" id="IPR050644">
    <property type="entry name" value="PG_Glycine_Bridge_Synth"/>
</dbReference>
<dbReference type="PROSITE" id="PS51191">
    <property type="entry name" value="FEMABX"/>
    <property type="match status" value="1"/>
</dbReference>
<dbReference type="Gene3D" id="3.40.630.30">
    <property type="match status" value="1"/>
</dbReference>
<gene>
    <name evidence="7" type="ORF">SAMN04488028_1011218</name>
</gene>
<dbReference type="Proteomes" id="UP000184474">
    <property type="component" value="Unassembled WGS sequence"/>
</dbReference>
<keyword evidence="8" id="KW-1185">Reference proteome</keyword>
<keyword evidence="3" id="KW-0133">Cell shape</keyword>
<evidence type="ECO:0000313" key="8">
    <source>
        <dbReference type="Proteomes" id="UP000184474"/>
    </source>
</evidence>
<evidence type="ECO:0000256" key="3">
    <source>
        <dbReference type="ARBA" id="ARBA00022960"/>
    </source>
</evidence>
<keyword evidence="2 7" id="KW-0808">Transferase</keyword>
<comment type="similarity">
    <text evidence="1">Belongs to the FemABX family.</text>
</comment>
<reference evidence="8" key="1">
    <citation type="submission" date="2016-11" db="EMBL/GenBank/DDBJ databases">
        <authorList>
            <person name="Varghese N."/>
            <person name="Submissions S."/>
        </authorList>
    </citation>
    <scope>NUCLEOTIDE SEQUENCE [LARGE SCALE GENOMIC DNA]</scope>
    <source>
        <strain evidence="8">DSM 26134</strain>
    </source>
</reference>
<protein>
    <submittedName>
        <fullName evidence="7">Lipid II:glycine glycyltransferase (Peptidoglycan interpeptide bridge formation enzyme)</fullName>
    </submittedName>
</protein>
<evidence type="ECO:0000256" key="1">
    <source>
        <dbReference type="ARBA" id="ARBA00009943"/>
    </source>
</evidence>
<organism evidence="7 8">
    <name type="scientific">Reichenbachiella agariperforans</name>
    <dbReference type="NCBI Taxonomy" id="156994"/>
    <lineage>
        <taxon>Bacteria</taxon>
        <taxon>Pseudomonadati</taxon>
        <taxon>Bacteroidota</taxon>
        <taxon>Cytophagia</taxon>
        <taxon>Cytophagales</taxon>
        <taxon>Reichenbachiellaceae</taxon>
        <taxon>Reichenbachiella</taxon>
    </lineage>
</organism>
<name>A0A1M6M4E8_REIAG</name>
<sequence>MIKYISSDLCYAYVPHGPKLEPILENQGLFLEQLSETIKPYLPVNCVFIRYDLLWQNQWAIEDDYFDTSGHWQGPPQDQVQEMRVNYKTHHWNLRKSTSDMLPKNTFFLDLTQSENELMSNMRYNTRYCIKKAIKHGIQVKEYGVEHISEWYKLYHETALRHGMPLQDEKHFADILKNQDSSHKGVNVKMLMADIDGKYMASMFLVSSHRRGNYLYGASSTNNRMASYVLQWESIKIAKSMGCTEYDMFGSAPNIDNAHPLHGVHIYKKGFGGDLHHRMGCWDYPYSQQEYDLFRLQELGNN</sequence>
<dbReference type="InterPro" id="IPR003447">
    <property type="entry name" value="FEMABX"/>
</dbReference>
<dbReference type="InterPro" id="IPR016181">
    <property type="entry name" value="Acyl_CoA_acyltransferase"/>
</dbReference>
<keyword evidence="5" id="KW-0012">Acyltransferase</keyword>
<dbReference type="PANTHER" id="PTHR36174:SF1">
    <property type="entry name" value="LIPID II:GLYCINE GLYCYLTRANSFERASE"/>
    <property type="match status" value="1"/>
</dbReference>
<dbReference type="GO" id="GO:0071555">
    <property type="term" value="P:cell wall organization"/>
    <property type="evidence" value="ECO:0007669"/>
    <property type="project" value="UniProtKB-KW"/>
</dbReference>
<dbReference type="SUPFAM" id="SSF55729">
    <property type="entry name" value="Acyl-CoA N-acyltransferases (Nat)"/>
    <property type="match status" value="1"/>
</dbReference>
<dbReference type="GO" id="GO:0016755">
    <property type="term" value="F:aminoacyltransferase activity"/>
    <property type="evidence" value="ECO:0007669"/>
    <property type="project" value="InterPro"/>
</dbReference>
<dbReference type="STRING" id="156994.SAMN04488028_1011218"/>
<evidence type="ECO:0000256" key="4">
    <source>
        <dbReference type="ARBA" id="ARBA00022984"/>
    </source>
</evidence>
<keyword evidence="4" id="KW-0573">Peptidoglycan synthesis</keyword>
<evidence type="ECO:0000256" key="2">
    <source>
        <dbReference type="ARBA" id="ARBA00022679"/>
    </source>
</evidence>
<evidence type="ECO:0000313" key="7">
    <source>
        <dbReference type="EMBL" id="SHJ78260.1"/>
    </source>
</evidence>
<dbReference type="AlphaFoldDB" id="A0A1M6M4E8"/>
<keyword evidence="6" id="KW-0961">Cell wall biogenesis/degradation</keyword>
<dbReference type="GO" id="GO:0009252">
    <property type="term" value="P:peptidoglycan biosynthetic process"/>
    <property type="evidence" value="ECO:0007669"/>
    <property type="project" value="UniProtKB-KW"/>
</dbReference>
<proteinExistence type="inferred from homology"/>
<evidence type="ECO:0000256" key="5">
    <source>
        <dbReference type="ARBA" id="ARBA00023315"/>
    </source>
</evidence>
<dbReference type="EMBL" id="FRAA01000001">
    <property type="protein sequence ID" value="SHJ78260.1"/>
    <property type="molecule type" value="Genomic_DNA"/>
</dbReference>
<dbReference type="Pfam" id="PF02388">
    <property type="entry name" value="FemAB"/>
    <property type="match status" value="2"/>
</dbReference>
<dbReference type="PANTHER" id="PTHR36174">
    <property type="entry name" value="LIPID II:GLYCINE GLYCYLTRANSFERASE"/>
    <property type="match status" value="1"/>
</dbReference>